<dbReference type="AlphaFoldDB" id="A0A9Q0XDI1"/>
<organism evidence="1 2">
    <name type="scientific">Phrynocephalus forsythii</name>
    <dbReference type="NCBI Taxonomy" id="171643"/>
    <lineage>
        <taxon>Eukaryota</taxon>
        <taxon>Metazoa</taxon>
        <taxon>Chordata</taxon>
        <taxon>Craniata</taxon>
        <taxon>Vertebrata</taxon>
        <taxon>Euteleostomi</taxon>
        <taxon>Lepidosauria</taxon>
        <taxon>Squamata</taxon>
        <taxon>Bifurcata</taxon>
        <taxon>Unidentata</taxon>
        <taxon>Episquamata</taxon>
        <taxon>Toxicofera</taxon>
        <taxon>Iguania</taxon>
        <taxon>Acrodonta</taxon>
        <taxon>Agamidae</taxon>
        <taxon>Agaminae</taxon>
        <taxon>Phrynocephalus</taxon>
    </lineage>
</organism>
<feature type="non-terminal residue" evidence="1">
    <location>
        <position position="1"/>
    </location>
</feature>
<name>A0A9Q0XDI1_9SAUR</name>
<evidence type="ECO:0000313" key="2">
    <source>
        <dbReference type="Proteomes" id="UP001142489"/>
    </source>
</evidence>
<comment type="caution">
    <text evidence="1">The sequence shown here is derived from an EMBL/GenBank/DDBJ whole genome shotgun (WGS) entry which is preliminary data.</text>
</comment>
<sequence>YWIEVLYADTSAGYLHLLQKDVCTCSWLKTFPVKLHFLGLSMYFFHIYELKTVKSVIEKQIKAFDFQYSTENARKISSSMQFCLNFEFHQSARYLENLSISRVGSEDGERETKEGNGVPNQDAGIGLMGFLFGKTEWHRW</sequence>
<dbReference type="EMBL" id="JAPFRF010000017">
    <property type="protein sequence ID" value="KAJ7308929.1"/>
    <property type="molecule type" value="Genomic_DNA"/>
</dbReference>
<dbReference type="Proteomes" id="UP001142489">
    <property type="component" value="Unassembled WGS sequence"/>
</dbReference>
<keyword evidence="2" id="KW-1185">Reference proteome</keyword>
<reference evidence="1" key="1">
    <citation type="journal article" date="2023" name="DNA Res.">
        <title>Chromosome-level genome assembly of Phrynocephalus forsythii using third-generation DNA sequencing and Hi-C analysis.</title>
        <authorList>
            <person name="Qi Y."/>
            <person name="Zhao W."/>
            <person name="Zhao Y."/>
            <person name="Niu C."/>
            <person name="Cao S."/>
            <person name="Zhang Y."/>
        </authorList>
    </citation>
    <scope>NUCLEOTIDE SEQUENCE</scope>
    <source>
        <tissue evidence="1">Muscle</tissue>
    </source>
</reference>
<proteinExistence type="predicted"/>
<accession>A0A9Q0XDI1</accession>
<gene>
    <name evidence="1" type="ORF">JRQ81_008207</name>
</gene>
<protein>
    <submittedName>
        <fullName evidence="1">Uncharacterized protein</fullName>
    </submittedName>
</protein>
<evidence type="ECO:0000313" key="1">
    <source>
        <dbReference type="EMBL" id="KAJ7308929.1"/>
    </source>
</evidence>